<keyword evidence="14" id="KW-1185">Reference proteome</keyword>
<dbReference type="GeneID" id="113395900"/>
<dbReference type="PANTHER" id="PTHR47772">
    <property type="entry name" value="ZINC FINGER PROTEIN 200"/>
    <property type="match status" value="1"/>
</dbReference>
<evidence type="ECO:0000259" key="13">
    <source>
        <dbReference type="PROSITE" id="PS51915"/>
    </source>
</evidence>
<dbReference type="Proteomes" id="UP001652626">
    <property type="component" value="Chromosome 29"/>
</dbReference>
<reference evidence="15" key="1">
    <citation type="submission" date="2025-08" db="UniProtKB">
        <authorList>
            <consortium name="RefSeq"/>
        </authorList>
    </citation>
    <scope>IDENTIFICATION</scope>
    <source>
        <tissue evidence="15">Whole body</tissue>
    </source>
</reference>
<dbReference type="RefSeq" id="XP_026489412.1">
    <property type="nucleotide sequence ID" value="XM_026633627.2"/>
</dbReference>
<proteinExistence type="predicted"/>
<evidence type="ECO:0000256" key="8">
    <source>
        <dbReference type="ARBA" id="ARBA00023242"/>
    </source>
</evidence>
<feature type="domain" description="C2H2-type" evidence="12">
    <location>
        <begin position="539"/>
        <end position="566"/>
    </location>
</feature>
<evidence type="ECO:0000256" key="5">
    <source>
        <dbReference type="ARBA" id="ARBA00022833"/>
    </source>
</evidence>
<evidence type="ECO:0000256" key="1">
    <source>
        <dbReference type="ARBA" id="ARBA00004123"/>
    </source>
</evidence>
<dbReference type="Pfam" id="PF07776">
    <property type="entry name" value="zf-AD"/>
    <property type="match status" value="1"/>
</dbReference>
<dbReference type="PROSITE" id="PS51915">
    <property type="entry name" value="ZAD"/>
    <property type="match status" value="1"/>
</dbReference>
<feature type="compositionally biased region" description="Basic and acidic residues" evidence="11">
    <location>
        <begin position="197"/>
        <end position="218"/>
    </location>
</feature>
<keyword evidence="8" id="KW-0539">Nucleus</keyword>
<dbReference type="InterPro" id="IPR013087">
    <property type="entry name" value="Znf_C2H2_type"/>
</dbReference>
<feature type="region of interest" description="Disordered" evidence="11">
    <location>
        <begin position="118"/>
        <end position="156"/>
    </location>
</feature>
<keyword evidence="6" id="KW-0805">Transcription regulation</keyword>
<evidence type="ECO:0000313" key="14">
    <source>
        <dbReference type="Proteomes" id="UP001652626"/>
    </source>
</evidence>
<keyword evidence="3" id="KW-0677">Repeat</keyword>
<keyword evidence="5 10" id="KW-0862">Zinc</keyword>
<name>A0A8B8HYT9_VANTA</name>
<evidence type="ECO:0000259" key="12">
    <source>
        <dbReference type="PROSITE" id="PS50157"/>
    </source>
</evidence>
<feature type="binding site" evidence="10">
    <location>
        <position position="71"/>
    </location>
    <ligand>
        <name>Zn(2+)</name>
        <dbReference type="ChEBI" id="CHEBI:29105"/>
    </ligand>
</feature>
<dbReference type="AlphaFoldDB" id="A0A8B8HYT9"/>
<evidence type="ECO:0000256" key="11">
    <source>
        <dbReference type="SAM" id="MobiDB-lite"/>
    </source>
</evidence>
<feature type="compositionally biased region" description="Acidic residues" evidence="11">
    <location>
        <begin position="125"/>
        <end position="149"/>
    </location>
</feature>
<dbReference type="InterPro" id="IPR036236">
    <property type="entry name" value="Znf_C2H2_sf"/>
</dbReference>
<feature type="domain" description="ZAD" evidence="13">
    <location>
        <begin position="13"/>
        <end position="95"/>
    </location>
</feature>
<keyword evidence="7" id="KW-0804">Transcription</keyword>
<dbReference type="Pfam" id="PF13912">
    <property type="entry name" value="zf-C2H2_6"/>
    <property type="match status" value="2"/>
</dbReference>
<evidence type="ECO:0000256" key="10">
    <source>
        <dbReference type="PROSITE-ProRule" id="PRU01263"/>
    </source>
</evidence>
<evidence type="ECO:0000256" key="6">
    <source>
        <dbReference type="ARBA" id="ARBA00023015"/>
    </source>
</evidence>
<feature type="domain" description="C2H2-type" evidence="12">
    <location>
        <begin position="483"/>
        <end position="510"/>
    </location>
</feature>
<dbReference type="InterPro" id="IPR012934">
    <property type="entry name" value="Znf_AD"/>
</dbReference>
<dbReference type="SMART" id="SM00868">
    <property type="entry name" value="zf-AD"/>
    <property type="match status" value="1"/>
</dbReference>
<sequence>MASKTTEWRPGPTVCRCCLTEGCYKDISTEYFWMGKREVYAEMLSETFDLSIAYSQSGGPNSHSRLICEPCISRLRDAADFKRQVQECERTFMQYLDPGSSLAELEVGVDLDKEVKVERVKEEKEQSDDDEFDDRPDFGDDDDYDDLDDQPLTKLASKVPKKESVDVLDLIDNAKVTVKRKSSSKTKVTPAKKAKTKKDIATSSKEKPEPRKKKDMEHAVSRTQMAKRNAQLVLQYSTVYPFRVRGKAMLCVYCCEEYEDPKDYRNHLDDLHKSFTVTTAFAHCGKGKEYLKVDLTDLRCRICLTPCNSLDEIAEHLRDLHGVAKIDTNFDIGMHPYRMDTEKWVCFICDKKMPSLTKLCRHTTSHYQKYTCDVCGRTYLTNEALKYHIRCSHTGNHVCRKCWTDFPTLEKKREHLKISKQCWAFCCLSCGERFMSWEGKQKHLVEVHGRPKRMYACPDCEETFDCRKHFYSHFKLNHSDDSFVCPCCGLKFGTKKQMEEHRFGHTGEKPYRCNVCMKLFSRSKSLKQHMWIHSENKRFICVICNKQFAQKVSLKGHMKSHHPEITLEV</sequence>
<feature type="binding site" evidence="10">
    <location>
        <position position="15"/>
    </location>
    <ligand>
        <name>Zn(2+)</name>
        <dbReference type="ChEBI" id="CHEBI:29105"/>
    </ligand>
</feature>
<keyword evidence="4 9" id="KW-0863">Zinc-finger</keyword>
<evidence type="ECO:0000256" key="3">
    <source>
        <dbReference type="ARBA" id="ARBA00022737"/>
    </source>
</evidence>
<evidence type="ECO:0000256" key="9">
    <source>
        <dbReference type="PROSITE-ProRule" id="PRU00042"/>
    </source>
</evidence>
<dbReference type="SUPFAM" id="SSF57667">
    <property type="entry name" value="beta-beta-alpha zinc fingers"/>
    <property type="match status" value="3"/>
</dbReference>
<comment type="subcellular location">
    <subcellularLocation>
        <location evidence="1">Nucleus</location>
    </subcellularLocation>
</comment>
<dbReference type="PROSITE" id="PS50157">
    <property type="entry name" value="ZINC_FINGER_C2H2_2"/>
    <property type="match status" value="5"/>
</dbReference>
<organism evidence="14 15">
    <name type="scientific">Vanessa tameamea</name>
    <name type="common">Kamehameha butterfly</name>
    <dbReference type="NCBI Taxonomy" id="334116"/>
    <lineage>
        <taxon>Eukaryota</taxon>
        <taxon>Metazoa</taxon>
        <taxon>Ecdysozoa</taxon>
        <taxon>Arthropoda</taxon>
        <taxon>Hexapoda</taxon>
        <taxon>Insecta</taxon>
        <taxon>Pterygota</taxon>
        <taxon>Neoptera</taxon>
        <taxon>Endopterygota</taxon>
        <taxon>Lepidoptera</taxon>
        <taxon>Glossata</taxon>
        <taxon>Ditrysia</taxon>
        <taxon>Papilionoidea</taxon>
        <taxon>Nymphalidae</taxon>
        <taxon>Nymphalinae</taxon>
        <taxon>Vanessa</taxon>
    </lineage>
</organism>
<protein>
    <submittedName>
        <fullName evidence="15">Zinc finger imprinted 3-like isoform X12</fullName>
    </submittedName>
</protein>
<dbReference type="FunFam" id="3.30.160.60:FF:000446">
    <property type="entry name" value="Zinc finger protein"/>
    <property type="match status" value="1"/>
</dbReference>
<feature type="region of interest" description="Disordered" evidence="11">
    <location>
        <begin position="179"/>
        <end position="218"/>
    </location>
</feature>
<gene>
    <name evidence="15" type="primary">LOC113395900</name>
</gene>
<dbReference type="InterPro" id="IPR050636">
    <property type="entry name" value="C2H2-ZF_domain-containing"/>
</dbReference>
<accession>A0A8B8HYT9</accession>
<evidence type="ECO:0000256" key="7">
    <source>
        <dbReference type="ARBA" id="ARBA00023163"/>
    </source>
</evidence>
<keyword evidence="2 10" id="KW-0479">Metal-binding</keyword>
<feature type="compositionally biased region" description="Basic residues" evidence="11">
    <location>
        <begin position="179"/>
        <end position="196"/>
    </location>
</feature>
<feature type="domain" description="C2H2-type" evidence="12">
    <location>
        <begin position="455"/>
        <end position="483"/>
    </location>
</feature>
<dbReference type="Gene3D" id="3.30.160.60">
    <property type="entry name" value="Classic Zinc Finger"/>
    <property type="match status" value="4"/>
</dbReference>
<evidence type="ECO:0000256" key="4">
    <source>
        <dbReference type="ARBA" id="ARBA00022771"/>
    </source>
</evidence>
<evidence type="ECO:0000313" key="15">
    <source>
        <dbReference type="RefSeq" id="XP_026489412.1"/>
    </source>
</evidence>
<dbReference type="PANTHER" id="PTHR47772:SF13">
    <property type="entry name" value="GASTRULA ZINC FINGER PROTEIN XLCGF49.1-LIKE-RELATED"/>
    <property type="match status" value="1"/>
</dbReference>
<feature type="domain" description="C2H2-type" evidence="12">
    <location>
        <begin position="511"/>
        <end position="538"/>
    </location>
</feature>
<feature type="domain" description="C2H2-type" evidence="12">
    <location>
        <begin position="370"/>
        <end position="398"/>
    </location>
</feature>
<dbReference type="GO" id="GO:0005634">
    <property type="term" value="C:nucleus"/>
    <property type="evidence" value="ECO:0007669"/>
    <property type="project" value="UniProtKB-SubCell"/>
</dbReference>
<feature type="binding site" evidence="10">
    <location>
        <position position="18"/>
    </location>
    <ligand>
        <name>Zn(2+)</name>
        <dbReference type="ChEBI" id="CHEBI:29105"/>
    </ligand>
</feature>
<feature type="binding site" evidence="10">
    <location>
        <position position="68"/>
    </location>
    <ligand>
        <name>Zn(2+)</name>
        <dbReference type="ChEBI" id="CHEBI:29105"/>
    </ligand>
</feature>
<dbReference type="SMART" id="SM00355">
    <property type="entry name" value="ZnF_C2H2"/>
    <property type="match status" value="10"/>
</dbReference>
<evidence type="ECO:0000256" key="2">
    <source>
        <dbReference type="ARBA" id="ARBA00022723"/>
    </source>
</evidence>
<dbReference type="GO" id="GO:0008270">
    <property type="term" value="F:zinc ion binding"/>
    <property type="evidence" value="ECO:0007669"/>
    <property type="project" value="UniProtKB-UniRule"/>
</dbReference>
<dbReference type="PROSITE" id="PS00028">
    <property type="entry name" value="ZINC_FINGER_C2H2_1"/>
    <property type="match status" value="6"/>
</dbReference>
<dbReference type="FunFam" id="3.30.160.60:FF:000624">
    <property type="entry name" value="zinc finger protein 697"/>
    <property type="match status" value="1"/>
</dbReference>